<feature type="compositionally biased region" description="Polar residues" evidence="2">
    <location>
        <begin position="1"/>
        <end position="10"/>
    </location>
</feature>
<dbReference type="AlphaFoldDB" id="A0AAV9H9Y7"/>
<dbReference type="PANTHER" id="PTHR43591">
    <property type="entry name" value="METHYLTRANSFERASE"/>
    <property type="match status" value="1"/>
</dbReference>
<dbReference type="PANTHER" id="PTHR43591:SF10">
    <property type="entry name" value="ABC TRANSMEMBRANE TYPE-1 DOMAIN-CONTAINING PROTEIN-RELATED"/>
    <property type="match status" value="1"/>
</dbReference>
<proteinExistence type="inferred from homology"/>
<gene>
    <name evidence="3" type="ORF">QBC42DRAFT_281425</name>
</gene>
<dbReference type="Proteomes" id="UP001321749">
    <property type="component" value="Unassembled WGS sequence"/>
</dbReference>
<dbReference type="GO" id="GO:0008168">
    <property type="term" value="F:methyltransferase activity"/>
    <property type="evidence" value="ECO:0007669"/>
    <property type="project" value="UniProtKB-KW"/>
</dbReference>
<protein>
    <submittedName>
        <fullName evidence="3">S-adenosyl-L-methionine-dependent methyltransferase</fullName>
    </submittedName>
</protein>
<reference evidence="3" key="2">
    <citation type="submission" date="2023-06" db="EMBL/GenBank/DDBJ databases">
        <authorList>
            <consortium name="Lawrence Berkeley National Laboratory"/>
            <person name="Mondo S.J."/>
            <person name="Hensen N."/>
            <person name="Bonometti L."/>
            <person name="Westerberg I."/>
            <person name="Brannstrom I.O."/>
            <person name="Guillou S."/>
            <person name="Cros-Aarteil S."/>
            <person name="Calhoun S."/>
            <person name="Haridas S."/>
            <person name="Kuo A."/>
            <person name="Pangilinan J."/>
            <person name="Riley R."/>
            <person name="Labutti K."/>
            <person name="Andreopoulos B."/>
            <person name="Lipzen A."/>
            <person name="Chen C."/>
            <person name="Yanf M."/>
            <person name="Daum C."/>
            <person name="Ng V."/>
            <person name="Clum A."/>
            <person name="Steindorff A."/>
            <person name="Ohm R."/>
            <person name="Martin F."/>
            <person name="Silar P."/>
            <person name="Natvig D."/>
            <person name="Lalanne C."/>
            <person name="Gautier V."/>
            <person name="Ament-Velasquez S.L."/>
            <person name="Kruys A."/>
            <person name="Hutchinson M.I."/>
            <person name="Powell A.J."/>
            <person name="Barry K."/>
            <person name="Miller A.N."/>
            <person name="Grigoriev I.V."/>
            <person name="Debuchy R."/>
            <person name="Gladieux P."/>
            <person name="Thoren M.H."/>
            <person name="Johannesson H."/>
        </authorList>
    </citation>
    <scope>NUCLEOTIDE SEQUENCE</scope>
    <source>
        <strain evidence="3">PSN324</strain>
    </source>
</reference>
<accession>A0AAV9H9Y7</accession>
<sequence>MPNDEASTSGAMEENGIIEPLPDDAPEFMDEGTSDYDPSLAETQFGSLTSSVTGHIWEYGRRYHAFRPGRYPVPNDDEEYKRESLRHTMMKELLRGKLFLAPIGPNPQKIIDLGTGFGDWAIEVGELYPGAKVTGLDLSPIQPVWVPSNVEFIVDDIEDEWVHDNDYDFAHFRVVNIVLKDNDLALTKVLNNLKPGGWVEIQDLYPYIYSDDNTLPPDYAPNKFYDLVEAVFDGHYGFNVKYLDNLIERLERLGFVNAQRKVYHMPLGEWPRNQHLRVLGGCFREIVLDFVVAVAAKPFMEAGYDREEIDELVNDTKAAVNNRRIHAYVPIHFVWAQKPPA</sequence>
<reference evidence="3" key="1">
    <citation type="journal article" date="2023" name="Mol. Phylogenet. Evol.">
        <title>Genome-scale phylogeny and comparative genomics of the fungal order Sordariales.</title>
        <authorList>
            <person name="Hensen N."/>
            <person name="Bonometti L."/>
            <person name="Westerberg I."/>
            <person name="Brannstrom I.O."/>
            <person name="Guillou S."/>
            <person name="Cros-Aarteil S."/>
            <person name="Calhoun S."/>
            <person name="Haridas S."/>
            <person name="Kuo A."/>
            <person name="Mondo S."/>
            <person name="Pangilinan J."/>
            <person name="Riley R."/>
            <person name="LaButti K."/>
            <person name="Andreopoulos B."/>
            <person name="Lipzen A."/>
            <person name="Chen C."/>
            <person name="Yan M."/>
            <person name="Daum C."/>
            <person name="Ng V."/>
            <person name="Clum A."/>
            <person name="Steindorff A."/>
            <person name="Ohm R.A."/>
            <person name="Martin F."/>
            <person name="Silar P."/>
            <person name="Natvig D.O."/>
            <person name="Lalanne C."/>
            <person name="Gautier V."/>
            <person name="Ament-Velasquez S.L."/>
            <person name="Kruys A."/>
            <person name="Hutchinson M.I."/>
            <person name="Powell A.J."/>
            <person name="Barry K."/>
            <person name="Miller A.N."/>
            <person name="Grigoriev I.V."/>
            <person name="Debuchy R."/>
            <person name="Gladieux P."/>
            <person name="Hiltunen Thoren M."/>
            <person name="Johannesson H."/>
        </authorList>
    </citation>
    <scope>NUCLEOTIDE SEQUENCE</scope>
    <source>
        <strain evidence="3">PSN324</strain>
    </source>
</reference>
<evidence type="ECO:0000313" key="4">
    <source>
        <dbReference type="Proteomes" id="UP001321749"/>
    </source>
</evidence>
<evidence type="ECO:0000313" key="3">
    <source>
        <dbReference type="EMBL" id="KAK4456397.1"/>
    </source>
</evidence>
<name>A0AAV9H9Y7_9PEZI</name>
<keyword evidence="3" id="KW-0808">Transferase</keyword>
<comment type="caution">
    <text evidence="3">The sequence shown here is derived from an EMBL/GenBank/DDBJ whole genome shotgun (WGS) entry which is preliminary data.</text>
</comment>
<organism evidence="3 4">
    <name type="scientific">Cladorrhinum samala</name>
    <dbReference type="NCBI Taxonomy" id="585594"/>
    <lineage>
        <taxon>Eukaryota</taxon>
        <taxon>Fungi</taxon>
        <taxon>Dikarya</taxon>
        <taxon>Ascomycota</taxon>
        <taxon>Pezizomycotina</taxon>
        <taxon>Sordariomycetes</taxon>
        <taxon>Sordariomycetidae</taxon>
        <taxon>Sordariales</taxon>
        <taxon>Podosporaceae</taxon>
        <taxon>Cladorrhinum</taxon>
    </lineage>
</organism>
<feature type="compositionally biased region" description="Acidic residues" evidence="2">
    <location>
        <begin position="21"/>
        <end position="32"/>
    </location>
</feature>
<comment type="similarity">
    <text evidence="1">Belongs to the methyltransferase superfamily. LaeA methyltransferase family.</text>
</comment>
<dbReference type="Gene3D" id="3.40.50.150">
    <property type="entry name" value="Vaccinia Virus protein VP39"/>
    <property type="match status" value="1"/>
</dbReference>
<dbReference type="InterPro" id="IPR029063">
    <property type="entry name" value="SAM-dependent_MTases_sf"/>
</dbReference>
<dbReference type="GO" id="GO:0032259">
    <property type="term" value="P:methylation"/>
    <property type="evidence" value="ECO:0007669"/>
    <property type="project" value="UniProtKB-KW"/>
</dbReference>
<evidence type="ECO:0000256" key="1">
    <source>
        <dbReference type="ARBA" id="ARBA00038158"/>
    </source>
</evidence>
<dbReference type="SUPFAM" id="SSF53335">
    <property type="entry name" value="S-adenosyl-L-methionine-dependent methyltransferases"/>
    <property type="match status" value="1"/>
</dbReference>
<dbReference type="CDD" id="cd02440">
    <property type="entry name" value="AdoMet_MTases"/>
    <property type="match status" value="1"/>
</dbReference>
<keyword evidence="3" id="KW-0489">Methyltransferase</keyword>
<dbReference type="Pfam" id="PF13489">
    <property type="entry name" value="Methyltransf_23"/>
    <property type="match status" value="1"/>
</dbReference>
<keyword evidence="4" id="KW-1185">Reference proteome</keyword>
<dbReference type="EMBL" id="MU865235">
    <property type="protein sequence ID" value="KAK4456397.1"/>
    <property type="molecule type" value="Genomic_DNA"/>
</dbReference>
<evidence type="ECO:0000256" key="2">
    <source>
        <dbReference type="SAM" id="MobiDB-lite"/>
    </source>
</evidence>
<feature type="region of interest" description="Disordered" evidence="2">
    <location>
        <begin position="1"/>
        <end position="32"/>
    </location>
</feature>